<dbReference type="OrthoDB" id="252531at2759"/>
<gene>
    <name evidence="1" type="ORF">TM35_000062620</name>
</gene>
<evidence type="ECO:0000313" key="1">
    <source>
        <dbReference type="EMBL" id="ORC91257.1"/>
    </source>
</evidence>
<keyword evidence="2" id="KW-1185">Reference proteome</keyword>
<dbReference type="VEuPathDB" id="TriTrypDB:TM35_000062620"/>
<name>A0A1X0P2V1_9TRYP</name>
<dbReference type="Gene3D" id="3.60.10.10">
    <property type="entry name" value="Endonuclease/exonuclease/phosphatase"/>
    <property type="match status" value="1"/>
</dbReference>
<proteinExistence type="predicted"/>
<dbReference type="EMBL" id="NBCO01000006">
    <property type="protein sequence ID" value="ORC91257.1"/>
    <property type="molecule type" value="Genomic_DNA"/>
</dbReference>
<organism evidence="1 2">
    <name type="scientific">Trypanosoma theileri</name>
    <dbReference type="NCBI Taxonomy" id="67003"/>
    <lineage>
        <taxon>Eukaryota</taxon>
        <taxon>Discoba</taxon>
        <taxon>Euglenozoa</taxon>
        <taxon>Kinetoplastea</taxon>
        <taxon>Metakinetoplastina</taxon>
        <taxon>Trypanosomatida</taxon>
        <taxon>Trypanosomatidae</taxon>
        <taxon>Trypanosoma</taxon>
    </lineage>
</organism>
<dbReference type="RefSeq" id="XP_028885323.1">
    <property type="nucleotide sequence ID" value="XM_029023299.1"/>
</dbReference>
<protein>
    <submittedName>
        <fullName evidence="1">Tbingi protein</fullName>
    </submittedName>
</protein>
<dbReference type="AlphaFoldDB" id="A0A1X0P2V1"/>
<dbReference type="SUPFAM" id="SSF56219">
    <property type="entry name" value="DNase I-like"/>
    <property type="match status" value="1"/>
</dbReference>
<evidence type="ECO:0000313" key="2">
    <source>
        <dbReference type="Proteomes" id="UP000192257"/>
    </source>
</evidence>
<dbReference type="GeneID" id="39983079"/>
<reference evidence="1 2" key="1">
    <citation type="submission" date="2017-03" db="EMBL/GenBank/DDBJ databases">
        <title>An alternative strategy for trypanosome survival in the mammalian bloodstream revealed through genome and transcriptome analysis of the ubiquitous bovine parasite Trypanosoma (Megatrypanum) theileri.</title>
        <authorList>
            <person name="Kelly S."/>
            <person name="Ivens A."/>
            <person name="Mott A."/>
            <person name="O'Neill E."/>
            <person name="Emms D."/>
            <person name="Macleod O."/>
            <person name="Voorheis P."/>
            <person name="Matthews J."/>
            <person name="Matthews K."/>
            <person name="Carrington M."/>
        </authorList>
    </citation>
    <scope>NUCLEOTIDE SEQUENCE [LARGE SCALE GENOMIC DNA]</scope>
    <source>
        <strain evidence="1">Edinburgh</strain>
    </source>
</reference>
<dbReference type="InterPro" id="IPR036691">
    <property type="entry name" value="Endo/exonu/phosph_ase_sf"/>
</dbReference>
<dbReference type="Proteomes" id="UP000192257">
    <property type="component" value="Unassembled WGS sequence"/>
</dbReference>
<sequence>MFFFWNTSWPLGYGVIKHRDQPRCVGAEIISKKVLGLCRRAIRSITRIRLRQSGDVEENPGPSLRGMQWNSSGLTQAKRLVLHKTLLEENVTFCLLSETKLSCAEVSSFTIAGYQHHGAPHPSKGGGVLILVREDLPVEVGLTVVASVGHAHCNDPHIRRSGAHSNVRILFPPERYHTQHRNLTSF</sequence>
<accession>A0A1X0P2V1</accession>
<comment type="caution">
    <text evidence="1">The sequence shown here is derived from an EMBL/GenBank/DDBJ whole genome shotgun (WGS) entry which is preliminary data.</text>
</comment>